<feature type="domain" description="Rab3GAP regulatory subunit C-terminal" evidence="6">
    <location>
        <begin position="168"/>
        <end position="394"/>
    </location>
</feature>
<dbReference type="PANTHER" id="PTHR12472">
    <property type="entry name" value="RAB3-GAP REGULATORY DOMAIN"/>
    <property type="match status" value="1"/>
</dbReference>
<dbReference type="InterPro" id="IPR026059">
    <property type="entry name" value="Rab3GAP2"/>
</dbReference>
<keyword evidence="3" id="KW-0343">GTPase activation</keyword>
<comment type="caution">
    <text evidence="7">The sequence shown here is derived from an EMBL/GenBank/DDBJ whole genome shotgun (WGS) entry which is preliminary data.</text>
</comment>
<comment type="subcellular location">
    <subcellularLocation>
        <location evidence="1">Cytoplasm</location>
    </subcellularLocation>
</comment>
<organism evidence="7 8">
    <name type="scientific">Eumeta variegata</name>
    <name type="common">Bagworm moth</name>
    <name type="synonym">Eumeta japonica</name>
    <dbReference type="NCBI Taxonomy" id="151549"/>
    <lineage>
        <taxon>Eukaryota</taxon>
        <taxon>Metazoa</taxon>
        <taxon>Ecdysozoa</taxon>
        <taxon>Arthropoda</taxon>
        <taxon>Hexapoda</taxon>
        <taxon>Insecta</taxon>
        <taxon>Pterygota</taxon>
        <taxon>Neoptera</taxon>
        <taxon>Endopterygota</taxon>
        <taxon>Lepidoptera</taxon>
        <taxon>Glossata</taxon>
        <taxon>Ditrysia</taxon>
        <taxon>Tineoidea</taxon>
        <taxon>Psychidae</taxon>
        <taxon>Oiketicinae</taxon>
        <taxon>Eumeta</taxon>
    </lineage>
</organism>
<dbReference type="AlphaFoldDB" id="A0A4C1Y832"/>
<dbReference type="PANTHER" id="PTHR12472:SF0">
    <property type="entry name" value="RAB3 GTPASE-ACTIVATING PROTEIN NON-CATALYTIC SUBUNIT"/>
    <property type="match status" value="1"/>
</dbReference>
<dbReference type="GO" id="GO:0005096">
    <property type="term" value="F:GTPase activator activity"/>
    <property type="evidence" value="ECO:0007669"/>
    <property type="project" value="UniProtKB-KW"/>
</dbReference>
<name>A0A4C1Y832_EUMVA</name>
<evidence type="ECO:0000256" key="4">
    <source>
        <dbReference type="ARBA" id="ARBA00022490"/>
    </source>
</evidence>
<evidence type="ECO:0000256" key="1">
    <source>
        <dbReference type="ARBA" id="ARBA00004496"/>
    </source>
</evidence>
<dbReference type="EMBL" id="BGZK01001093">
    <property type="protein sequence ID" value="GBP70992.1"/>
    <property type="molecule type" value="Genomic_DNA"/>
</dbReference>
<feature type="domain" description="Rab3GAP regulatory subunit C-terminal" evidence="6">
    <location>
        <begin position="404"/>
        <end position="564"/>
    </location>
</feature>
<sequence length="596" mass="67760">MRFAHALCEPRTNCGNGLRKKCTLLARYSSTLDDSNRSVGVALGSRSIVVLYIFEQDNNKKLLLSTIKEIRRALLLVIYNPKKGLIDIRLMQRGNRVAVFTATKNGKLLYNTSGLLGAEQSYVQRKVNLPEYQCVLIDPDGKLKRFIIPFYFALEGEHSQRSKDLHILREMRDFIKKTSDKNEEFDCELIKKSIRDLLLDMPCPLRSMIIAMACRVVVTQFEHRKSVGEDEAWESVTKENAKWSILIGKLEDISILSIILFFKETFRGKSLPKLQMSSLEINLKFIYSRGKGSVSELIAKWLCGMGVIPEAIVTNELILKDKLNMENAIEEEDTSEQLFLDDNRLYVEENPKIFKWLAYLKKQFPFSTSADNIVANMCWEYATAWQNDRQDMENSNQNDVNQVINKATENKLRPSRMKFLSKVIFAALELIICEESDTKQKHYQTSEFTQWIDKVYILADLWNIDNDFLARQQVIGLYQLGHDSLALDMVREIREASALIAPLVGIAGARLKRRLGHAAQPSECLAALPPNLVTHLDGIKSDTAVAANVTLQSTALVLQQVISTVEKSDTSNTHAQIIRLAELMVNGCEILEQLDT</sequence>
<accession>A0A4C1Y832</accession>
<keyword evidence="8" id="KW-1185">Reference proteome</keyword>
<dbReference type="OrthoDB" id="2019917at2759"/>
<dbReference type="GO" id="GO:0005737">
    <property type="term" value="C:cytoplasm"/>
    <property type="evidence" value="ECO:0007669"/>
    <property type="project" value="UniProtKB-SubCell"/>
</dbReference>
<evidence type="ECO:0000313" key="8">
    <source>
        <dbReference type="Proteomes" id="UP000299102"/>
    </source>
</evidence>
<keyword evidence="4" id="KW-0963">Cytoplasm</keyword>
<reference evidence="7 8" key="1">
    <citation type="journal article" date="2019" name="Commun. Biol.">
        <title>The bagworm genome reveals a unique fibroin gene that provides high tensile strength.</title>
        <authorList>
            <person name="Kono N."/>
            <person name="Nakamura H."/>
            <person name="Ohtoshi R."/>
            <person name="Tomita M."/>
            <person name="Numata K."/>
            <person name="Arakawa K."/>
        </authorList>
    </citation>
    <scope>NUCLEOTIDE SEQUENCE [LARGE SCALE GENOMIC DNA]</scope>
</reference>
<evidence type="ECO:0000259" key="5">
    <source>
        <dbReference type="Pfam" id="PF14655"/>
    </source>
</evidence>
<dbReference type="Pfam" id="PF14655">
    <property type="entry name" value="RAB3GAP2_N"/>
    <property type="match status" value="1"/>
</dbReference>
<comment type="similarity">
    <text evidence="2">Belongs to the Rab3-GAP regulatory subunit family.</text>
</comment>
<dbReference type="STRING" id="151549.A0A4C1Y832"/>
<evidence type="ECO:0000259" key="6">
    <source>
        <dbReference type="Pfam" id="PF14656"/>
    </source>
</evidence>
<dbReference type="Proteomes" id="UP000299102">
    <property type="component" value="Unassembled WGS sequence"/>
</dbReference>
<dbReference type="InterPro" id="IPR029257">
    <property type="entry name" value="RAB3GAP2_C"/>
</dbReference>
<evidence type="ECO:0000256" key="2">
    <source>
        <dbReference type="ARBA" id="ARBA00008153"/>
    </source>
</evidence>
<gene>
    <name evidence="7" type="primary">Rab3-GAP</name>
    <name evidence="7" type="ORF">EVAR_54426_1</name>
</gene>
<feature type="domain" description="Rab3-GAP regulatory subunit N-terminal" evidence="5">
    <location>
        <begin position="56"/>
        <end position="109"/>
    </location>
</feature>
<proteinExistence type="inferred from homology"/>
<protein>
    <submittedName>
        <fullName evidence="7">Rab3 GTPase-activating protein regulatory subunit</fullName>
    </submittedName>
</protein>
<evidence type="ECO:0000256" key="3">
    <source>
        <dbReference type="ARBA" id="ARBA00022468"/>
    </source>
</evidence>
<evidence type="ECO:0000313" key="7">
    <source>
        <dbReference type="EMBL" id="GBP70992.1"/>
    </source>
</evidence>
<dbReference type="Pfam" id="PF14656">
    <property type="entry name" value="RAB3GAP2_C"/>
    <property type="match status" value="2"/>
</dbReference>
<dbReference type="InterPro" id="IPR032839">
    <property type="entry name" value="RAB3GAP_N"/>
</dbReference>